<comment type="caution">
    <text evidence="1">The sequence shown here is derived from an EMBL/GenBank/DDBJ whole genome shotgun (WGS) entry which is preliminary data.</text>
</comment>
<sequence length="279" mass="32655">MTLKSELKNFNTTLQHNNLDNLIDRMLDNVGSVDPKLRDTLIYNTFGKLILEDYLTIKQMEHILEVCLSHLFLDIGQKEGDSVFTRSFSALIIALILEKDTVKRFLSENILIQAIEESIEYLKLEKDIRGYVECKGWAHSIAHGADLITAAIRHPHFKFDLSSECLEIIKICLFKESINELPYVDDEAERLIFAVEALMEKGLTESDIEIWILTISNALKELLRNEGYSLNFFWKRSNVVNFLRGFYFRLLYKNDYLKVRENIVNILEQWHNQLYNLNQ</sequence>
<organism evidence="1 2">
    <name type="scientific">Cytobacillus eiseniae</name>
    <dbReference type="NCBI Taxonomy" id="762947"/>
    <lineage>
        <taxon>Bacteria</taxon>
        <taxon>Bacillati</taxon>
        <taxon>Bacillota</taxon>
        <taxon>Bacilli</taxon>
        <taxon>Bacillales</taxon>
        <taxon>Bacillaceae</taxon>
        <taxon>Cytobacillus</taxon>
    </lineage>
</organism>
<reference evidence="1 2" key="1">
    <citation type="submission" date="2021-03" db="EMBL/GenBank/DDBJ databases">
        <title>Genomic Encyclopedia of Type Strains, Phase IV (KMG-IV): sequencing the most valuable type-strain genomes for metagenomic binning, comparative biology and taxonomic classification.</title>
        <authorList>
            <person name="Goeker M."/>
        </authorList>
    </citation>
    <scope>NUCLEOTIDE SEQUENCE [LARGE SCALE GENOMIC DNA]</scope>
    <source>
        <strain evidence="1 2">DSM 26675</strain>
    </source>
</reference>
<name>A0ABS4RHC5_9BACI</name>
<dbReference type="RefSeq" id="WP_066394061.1">
    <property type="nucleotide sequence ID" value="NZ_JAGIKZ010000018.1"/>
</dbReference>
<accession>A0ABS4RHC5</accession>
<evidence type="ECO:0000313" key="2">
    <source>
        <dbReference type="Proteomes" id="UP001519293"/>
    </source>
</evidence>
<dbReference type="Proteomes" id="UP001519293">
    <property type="component" value="Unassembled WGS sequence"/>
</dbReference>
<protein>
    <recommendedName>
        <fullName evidence="3">DUF2785 domain-containing protein</fullName>
    </recommendedName>
</protein>
<dbReference type="InterPro" id="IPR021247">
    <property type="entry name" value="DUF2785"/>
</dbReference>
<dbReference type="EMBL" id="JAGIKZ010000018">
    <property type="protein sequence ID" value="MBP2242300.1"/>
    <property type="molecule type" value="Genomic_DNA"/>
</dbReference>
<proteinExistence type="predicted"/>
<evidence type="ECO:0000313" key="1">
    <source>
        <dbReference type="EMBL" id="MBP2242300.1"/>
    </source>
</evidence>
<dbReference type="Pfam" id="PF10978">
    <property type="entry name" value="DUF2785"/>
    <property type="match status" value="1"/>
</dbReference>
<keyword evidence="2" id="KW-1185">Reference proteome</keyword>
<gene>
    <name evidence="1" type="ORF">J2Z40_002874</name>
</gene>
<evidence type="ECO:0008006" key="3">
    <source>
        <dbReference type="Google" id="ProtNLM"/>
    </source>
</evidence>